<evidence type="ECO:0000313" key="2">
    <source>
        <dbReference type="Proteomes" id="UP001610335"/>
    </source>
</evidence>
<dbReference type="Proteomes" id="UP001610335">
    <property type="component" value="Unassembled WGS sequence"/>
</dbReference>
<accession>A0ABR4HP56</accession>
<dbReference type="PANTHER" id="PTHR42085:SF6">
    <property type="entry name" value="F-BOX DOMAIN-CONTAINING PROTEIN"/>
    <property type="match status" value="1"/>
</dbReference>
<sequence>MDFKYSESGPDSPFSMEIDAENIQYVEPKTSKASTEDGKITAENDRTPVITFFDLPEHIKIRILVYAGLLRPCLINIAFERSRLKLEPGLCSNGNSVRMSRVSWSGPWVDPYHGPCGHPRLPIEVFLTSRAARRELGALFFAHNRFSIYLYGKSEYNIFSGATAWGLQHLRRLHLELGPRENRFLKLATGIHRTIQNVWTNFCLDSRERMPALKYFSMKCKVKELIVASKLMCTMDPFPTLFHCAFHFNHFQDDDIRPVIKRAAWRLTGNLDRPPFPFTHLPKEVQLMILEHVLIKRSDPCLPALERDAGMVALLDRKNPRPTSSPLACCGTCSPLRAMCFCAARQTAFSTTCSCFSSPLPYFLVSRSFYEDCRRVFFSQTLFTFVDEEPESIMRFLNYIPTSSFMQIRHLSFKFPLSYRLYHKSARSEDAAVLSWSVLRRFIREHFDLPRLSLSIVDLGTRDTMASRNKYMRKLLIAFTDLQGLREFRVYLANDPSFEKELERAVVGRASPGRYKPYNTLPIGQQYT</sequence>
<comment type="caution">
    <text evidence="1">The sequence shown here is derived from an EMBL/GenBank/DDBJ whole genome shotgun (WGS) entry which is preliminary data.</text>
</comment>
<proteinExistence type="predicted"/>
<name>A0ABR4HP56_9EURO</name>
<reference evidence="1 2" key="1">
    <citation type="submission" date="2024-07" db="EMBL/GenBank/DDBJ databases">
        <title>Section-level genome sequencing and comparative genomics of Aspergillus sections Usti and Cavernicolus.</title>
        <authorList>
            <consortium name="Lawrence Berkeley National Laboratory"/>
            <person name="Nybo J.L."/>
            <person name="Vesth T.C."/>
            <person name="Theobald S."/>
            <person name="Frisvad J.C."/>
            <person name="Larsen T.O."/>
            <person name="Kjaerboelling I."/>
            <person name="Rothschild-Mancinelli K."/>
            <person name="Lyhne E.K."/>
            <person name="Kogle M.E."/>
            <person name="Barry K."/>
            <person name="Clum A."/>
            <person name="Na H."/>
            <person name="Ledsgaard L."/>
            <person name="Lin J."/>
            <person name="Lipzen A."/>
            <person name="Kuo A."/>
            <person name="Riley R."/>
            <person name="Mondo S."/>
            <person name="LaButti K."/>
            <person name="Haridas S."/>
            <person name="Pangalinan J."/>
            <person name="Salamov A.A."/>
            <person name="Simmons B.A."/>
            <person name="Magnuson J.K."/>
            <person name="Chen J."/>
            <person name="Drula E."/>
            <person name="Henrissat B."/>
            <person name="Wiebenga A."/>
            <person name="Lubbers R.J."/>
            <person name="Gomes A.C."/>
            <person name="Makela M.R."/>
            <person name="Stajich J."/>
            <person name="Grigoriev I.V."/>
            <person name="Mortensen U.H."/>
            <person name="De vries R.P."/>
            <person name="Baker S.E."/>
            <person name="Andersen M.R."/>
        </authorList>
    </citation>
    <scope>NUCLEOTIDE SEQUENCE [LARGE SCALE GENOMIC DNA]</scope>
    <source>
        <strain evidence="1 2">CBS 600.67</strain>
    </source>
</reference>
<evidence type="ECO:0000313" key="1">
    <source>
        <dbReference type="EMBL" id="KAL2817265.1"/>
    </source>
</evidence>
<dbReference type="EMBL" id="JBFXLS010000093">
    <property type="protein sequence ID" value="KAL2817265.1"/>
    <property type="molecule type" value="Genomic_DNA"/>
</dbReference>
<organism evidence="1 2">
    <name type="scientific">Aspergillus cavernicola</name>
    <dbReference type="NCBI Taxonomy" id="176166"/>
    <lineage>
        <taxon>Eukaryota</taxon>
        <taxon>Fungi</taxon>
        <taxon>Dikarya</taxon>
        <taxon>Ascomycota</taxon>
        <taxon>Pezizomycotina</taxon>
        <taxon>Eurotiomycetes</taxon>
        <taxon>Eurotiomycetidae</taxon>
        <taxon>Eurotiales</taxon>
        <taxon>Aspergillaceae</taxon>
        <taxon>Aspergillus</taxon>
        <taxon>Aspergillus subgen. Nidulantes</taxon>
    </lineage>
</organism>
<keyword evidence="2" id="KW-1185">Reference proteome</keyword>
<protein>
    <recommendedName>
        <fullName evidence="3">F-box domain-containing protein</fullName>
    </recommendedName>
</protein>
<gene>
    <name evidence="1" type="ORF">BDW59DRAFT_133566</name>
</gene>
<dbReference type="InterPro" id="IPR038883">
    <property type="entry name" value="AN11006-like"/>
</dbReference>
<dbReference type="PANTHER" id="PTHR42085">
    <property type="entry name" value="F-BOX DOMAIN-CONTAINING PROTEIN"/>
    <property type="match status" value="1"/>
</dbReference>
<evidence type="ECO:0008006" key="3">
    <source>
        <dbReference type="Google" id="ProtNLM"/>
    </source>
</evidence>